<evidence type="ECO:0000256" key="1">
    <source>
        <dbReference type="SAM" id="Phobius"/>
    </source>
</evidence>
<gene>
    <name evidence="2" type="ORF">BN948_02694</name>
</gene>
<dbReference type="Proteomes" id="UP000028878">
    <property type="component" value="Unassembled WGS sequence"/>
</dbReference>
<dbReference type="AlphaFoldDB" id="A0A1L1PUD8"/>
<sequence precursor="true">MKQGVNDWWTHPRARAWRYRLGRLGWPMWAGLAAMLAAVAAGPLVTDPMREQAAVWEAQAQQARRERASRPADAAATAQRQAQDFVATLPAGDAALAAVQDLHRLAQQHGVVLASGEYRLVDEASGRWQRYQITLPAQAGDMSLRLWMAEALNRWPTLSLDDWSATRDQAGQELVQARVRWSFYLRAPSS</sequence>
<evidence type="ECO:0000313" key="2">
    <source>
        <dbReference type="EMBL" id="CDN88261.1"/>
    </source>
</evidence>
<protein>
    <submittedName>
        <fullName evidence="2">Transmembrane protein</fullName>
    </submittedName>
</protein>
<organism evidence="2 3">
    <name type="scientific">Hydrogenophaga intermedia</name>
    <dbReference type="NCBI Taxonomy" id="65786"/>
    <lineage>
        <taxon>Bacteria</taxon>
        <taxon>Pseudomonadati</taxon>
        <taxon>Pseudomonadota</taxon>
        <taxon>Betaproteobacteria</taxon>
        <taxon>Burkholderiales</taxon>
        <taxon>Comamonadaceae</taxon>
        <taxon>Hydrogenophaga</taxon>
    </lineage>
</organism>
<keyword evidence="1 2" id="KW-0812">Transmembrane</keyword>
<keyword evidence="1" id="KW-1133">Transmembrane helix</keyword>
<dbReference type="EMBL" id="CCAE010000021">
    <property type="protein sequence ID" value="CDN88261.1"/>
    <property type="molecule type" value="Genomic_DNA"/>
</dbReference>
<evidence type="ECO:0000313" key="3">
    <source>
        <dbReference type="Proteomes" id="UP000028878"/>
    </source>
</evidence>
<reference evidence="3" key="1">
    <citation type="submission" date="2014-02" db="EMBL/GenBank/DDBJ databases">
        <authorList>
            <person name="Gan H."/>
        </authorList>
    </citation>
    <scope>NUCLEOTIDE SEQUENCE [LARGE SCALE GENOMIC DNA]</scope>
    <source>
        <strain evidence="3">S1</strain>
    </source>
</reference>
<name>A0A1L1PUD8_HYDIT</name>
<accession>A0A1L1PUD8</accession>
<feature type="transmembrane region" description="Helical" evidence="1">
    <location>
        <begin position="26"/>
        <end position="45"/>
    </location>
</feature>
<proteinExistence type="predicted"/>
<keyword evidence="3" id="KW-1185">Reference proteome</keyword>
<reference evidence="3" key="2">
    <citation type="submission" date="2014-11" db="EMBL/GenBank/DDBJ databases">
        <title>Draft genome sequence of Hydrogenophaga intermedia S1.</title>
        <authorList>
            <person name="Gan H.M."/>
            <person name="Chew T.H."/>
            <person name="Stolz A."/>
        </authorList>
    </citation>
    <scope>NUCLEOTIDE SEQUENCE [LARGE SCALE GENOMIC DNA]</scope>
    <source>
        <strain evidence="3">S1</strain>
    </source>
</reference>
<keyword evidence="1" id="KW-0472">Membrane</keyword>